<dbReference type="PANTHER" id="PTHR42973">
    <property type="entry name" value="BINDING OXIDOREDUCTASE, PUTATIVE (AFU_ORTHOLOGUE AFUA_1G17690)-RELATED"/>
    <property type="match status" value="1"/>
</dbReference>
<dbReference type="InterPro" id="IPR050416">
    <property type="entry name" value="FAD-linked_Oxidoreductase"/>
</dbReference>
<keyword evidence="5" id="KW-0732">Signal</keyword>
<feature type="domain" description="FAD-binding PCMH-type" evidence="6">
    <location>
        <begin position="61"/>
        <end position="232"/>
    </location>
</feature>
<dbReference type="SUPFAM" id="SSF56176">
    <property type="entry name" value="FAD-binding/transporter-associated domain-like"/>
    <property type="match status" value="1"/>
</dbReference>
<keyword evidence="8" id="KW-1185">Reference proteome</keyword>
<dbReference type="InterPro" id="IPR016169">
    <property type="entry name" value="FAD-bd_PCMH_sub2"/>
</dbReference>
<dbReference type="AlphaFoldDB" id="A0A084B7K9"/>
<dbReference type="InterPro" id="IPR006094">
    <property type="entry name" value="Oxid_FAD_bind_N"/>
</dbReference>
<evidence type="ECO:0000256" key="2">
    <source>
        <dbReference type="ARBA" id="ARBA00022630"/>
    </source>
</evidence>
<proteinExistence type="inferred from homology"/>
<sequence length="497" mass="53013">MNVVIAIILAAAGLAQALSCNSTEHACCSALTAAPLLRGKVLARGSAAYNARLETYYSANSALEAWCMVMPTSTEDVALIASIFSQHDCTFGMRGCSHSAWKGANGVRDGVTIDFSYLNATSYESGSPVAHVQPGSSWGDVYRALEPYGVITVGGRATPVGVGGFTTGGGYSFFTNKLGWAADNVANFEVVLANGSVVNANAGENADLFKAFKGGSGNFGFITRMDLNVVNTTTMWGGFRNFDRSKRDDVFRAYLNFANNMDEDAASQVLVSTIYTAAGFQMVTVLSNIDAVPEAPQFAELYAIEAVADTTSIGSIVDLVVQFTGPTPLGLYANWFTGTVSHDLAAMDLVDTLNIEYIARMRAAAPDSNFEVILQMQPVTPSMVQHSASNGGNVMGLEEVVADGPVIMWLVALTVDTAENQEIIEPIMREYRDSINAGADAIGMNKNWSFLNYANGDEDPIGKYGAENIALMKEVSTKYDPSGVFQALRRTGFKLPA</sequence>
<dbReference type="Gene3D" id="3.30.465.10">
    <property type="match status" value="1"/>
</dbReference>
<evidence type="ECO:0000313" key="7">
    <source>
        <dbReference type="EMBL" id="KEY73538.1"/>
    </source>
</evidence>
<evidence type="ECO:0000256" key="1">
    <source>
        <dbReference type="ARBA" id="ARBA00005466"/>
    </source>
</evidence>
<evidence type="ECO:0000259" key="6">
    <source>
        <dbReference type="PROSITE" id="PS51387"/>
    </source>
</evidence>
<dbReference type="Pfam" id="PF01565">
    <property type="entry name" value="FAD_binding_4"/>
    <property type="match status" value="1"/>
</dbReference>
<reference evidence="7 8" key="1">
    <citation type="journal article" date="2014" name="BMC Genomics">
        <title>Comparative genome sequencing reveals chemotype-specific gene clusters in the toxigenic black mold Stachybotrys.</title>
        <authorList>
            <person name="Semeiks J."/>
            <person name="Borek D."/>
            <person name="Otwinowski Z."/>
            <person name="Grishin N.V."/>
        </authorList>
    </citation>
    <scope>NUCLEOTIDE SEQUENCE [LARGE SCALE GENOMIC DNA]</scope>
    <source>
        <strain evidence="8">CBS 109288 / IBT 7711</strain>
    </source>
</reference>
<feature type="chain" id="PRO_5001771514" description="FAD-binding PCMH-type domain-containing protein" evidence="5">
    <location>
        <begin position="18"/>
        <end position="497"/>
    </location>
</feature>
<dbReference type="OrthoDB" id="2151789at2759"/>
<comment type="similarity">
    <text evidence="1">Belongs to the oxygen-dependent FAD-linked oxidoreductase family.</text>
</comment>
<dbReference type="EMBL" id="KL647833">
    <property type="protein sequence ID" value="KEY73538.1"/>
    <property type="molecule type" value="Genomic_DNA"/>
</dbReference>
<evidence type="ECO:0000313" key="8">
    <source>
        <dbReference type="Proteomes" id="UP000028045"/>
    </source>
</evidence>
<keyword evidence="2" id="KW-0285">Flavoprotein</keyword>
<keyword evidence="4" id="KW-0560">Oxidoreductase</keyword>
<dbReference type="GO" id="GO:0071949">
    <property type="term" value="F:FAD binding"/>
    <property type="evidence" value="ECO:0007669"/>
    <property type="project" value="InterPro"/>
</dbReference>
<dbReference type="InterPro" id="IPR036318">
    <property type="entry name" value="FAD-bd_PCMH-like_sf"/>
</dbReference>
<keyword evidence="3" id="KW-0274">FAD</keyword>
<name>A0A084B7K9_STACB</name>
<dbReference type="GO" id="GO:0016491">
    <property type="term" value="F:oxidoreductase activity"/>
    <property type="evidence" value="ECO:0007669"/>
    <property type="project" value="UniProtKB-KW"/>
</dbReference>
<feature type="signal peptide" evidence="5">
    <location>
        <begin position="1"/>
        <end position="17"/>
    </location>
</feature>
<dbReference type="PROSITE" id="PS51387">
    <property type="entry name" value="FAD_PCMH"/>
    <property type="match status" value="1"/>
</dbReference>
<dbReference type="InterPro" id="IPR016166">
    <property type="entry name" value="FAD-bd_PCMH"/>
</dbReference>
<evidence type="ECO:0000256" key="5">
    <source>
        <dbReference type="SAM" id="SignalP"/>
    </source>
</evidence>
<organism evidence="7 8">
    <name type="scientific">Stachybotrys chartarum (strain CBS 109288 / IBT 7711)</name>
    <name type="common">Toxic black mold</name>
    <name type="synonym">Stilbospora chartarum</name>
    <dbReference type="NCBI Taxonomy" id="1280523"/>
    <lineage>
        <taxon>Eukaryota</taxon>
        <taxon>Fungi</taxon>
        <taxon>Dikarya</taxon>
        <taxon>Ascomycota</taxon>
        <taxon>Pezizomycotina</taxon>
        <taxon>Sordariomycetes</taxon>
        <taxon>Hypocreomycetidae</taxon>
        <taxon>Hypocreales</taxon>
        <taxon>Stachybotryaceae</taxon>
        <taxon>Stachybotrys</taxon>
    </lineage>
</organism>
<evidence type="ECO:0000256" key="4">
    <source>
        <dbReference type="ARBA" id="ARBA00023002"/>
    </source>
</evidence>
<accession>A0A084B7K9</accession>
<protein>
    <recommendedName>
        <fullName evidence="6">FAD-binding PCMH-type domain-containing protein</fullName>
    </recommendedName>
</protein>
<dbReference type="HOGENOM" id="CLU_018354_1_1_1"/>
<dbReference type="Proteomes" id="UP000028045">
    <property type="component" value="Unassembled WGS sequence"/>
</dbReference>
<gene>
    <name evidence="7" type="ORF">S7711_03700</name>
</gene>
<evidence type="ECO:0000256" key="3">
    <source>
        <dbReference type="ARBA" id="ARBA00022827"/>
    </source>
</evidence>
<dbReference type="PANTHER" id="PTHR42973:SF53">
    <property type="entry name" value="FAD-BINDING PCMH-TYPE DOMAIN-CONTAINING PROTEIN-RELATED"/>
    <property type="match status" value="1"/>
</dbReference>